<evidence type="ECO:0000313" key="3">
    <source>
        <dbReference type="Proteomes" id="UP000198310"/>
    </source>
</evidence>
<dbReference type="InterPro" id="IPR029044">
    <property type="entry name" value="Nucleotide-diphossugar_trans"/>
</dbReference>
<keyword evidence="3" id="KW-1185">Reference proteome</keyword>
<feature type="domain" description="Glycosyltransferase 2-like" evidence="1">
    <location>
        <begin position="2"/>
        <end position="113"/>
    </location>
</feature>
<dbReference type="Gene3D" id="3.90.550.10">
    <property type="entry name" value="Spore Coat Polysaccharide Biosynthesis Protein SpsA, Chain A"/>
    <property type="match status" value="1"/>
</dbReference>
<dbReference type="Proteomes" id="UP000198310">
    <property type="component" value="Unassembled WGS sequence"/>
</dbReference>
<organism evidence="2 3">
    <name type="scientific">Hymenobacter mucosus</name>
    <dbReference type="NCBI Taxonomy" id="1411120"/>
    <lineage>
        <taxon>Bacteria</taxon>
        <taxon>Pseudomonadati</taxon>
        <taxon>Bacteroidota</taxon>
        <taxon>Cytophagia</taxon>
        <taxon>Cytophagales</taxon>
        <taxon>Hymenobacteraceae</taxon>
        <taxon>Hymenobacter</taxon>
    </lineage>
</organism>
<evidence type="ECO:0000259" key="1">
    <source>
        <dbReference type="Pfam" id="PF00535"/>
    </source>
</evidence>
<gene>
    <name evidence="2" type="ORF">SAMN06269173_101622</name>
</gene>
<dbReference type="EMBL" id="FZNS01000001">
    <property type="protein sequence ID" value="SNR33348.1"/>
    <property type="molecule type" value="Genomic_DNA"/>
</dbReference>
<dbReference type="SUPFAM" id="SSF53448">
    <property type="entry name" value="Nucleotide-diphospho-sugar transferases"/>
    <property type="match status" value="1"/>
</dbReference>
<accession>A0A238VGQ2</accession>
<protein>
    <recommendedName>
        <fullName evidence="1">Glycosyltransferase 2-like domain-containing protein</fullName>
    </recommendedName>
</protein>
<name>A0A238VGQ2_9BACT</name>
<evidence type="ECO:0000313" key="2">
    <source>
        <dbReference type="EMBL" id="SNR33348.1"/>
    </source>
</evidence>
<dbReference type="CDD" id="cd00761">
    <property type="entry name" value="Glyco_tranf_GTA_type"/>
    <property type="match status" value="1"/>
</dbReference>
<dbReference type="Pfam" id="PF00535">
    <property type="entry name" value="Glycos_transf_2"/>
    <property type="match status" value="1"/>
</dbReference>
<dbReference type="InterPro" id="IPR001173">
    <property type="entry name" value="Glyco_trans_2-like"/>
</dbReference>
<proteinExistence type="predicted"/>
<reference evidence="3" key="1">
    <citation type="submission" date="2017-06" db="EMBL/GenBank/DDBJ databases">
        <authorList>
            <person name="Varghese N."/>
            <person name="Submissions S."/>
        </authorList>
    </citation>
    <scope>NUCLEOTIDE SEQUENCE [LARGE SCALE GENOMIC DNA]</scope>
    <source>
        <strain evidence="3">DSM 28041</strain>
    </source>
</reference>
<sequence>MIPVYNRDVTPLVRRLLVQAATWGELVEIHCLDDGSAPEYRLRNRMLTTIAGVEYEELGYNVGRSAVRNRLAAKARYEWLLLLDNDSLLPDGHFLTRYAAARDLAPVLSGGTAYEGSAPPDASLRLRWLYGRSREARSAAVRQRAPHGQLTLNNLLIQTDLFRRFGLDESLTRYGHEDTKFGWLLRQHGVNVVHVDNPVLHDGLEPATVFLAKTHDAVRNLVQLYKAEGLGAETKLLQAALRLQRWGLSEAVCTAFRLREAHVRSNLLSQNPSLRQLDALKLYWLLEELTQPFQYQLKAPTFLKESRRPA</sequence>
<dbReference type="AlphaFoldDB" id="A0A238VGQ2"/>